<evidence type="ECO:0000256" key="1">
    <source>
        <dbReference type="SAM" id="Phobius"/>
    </source>
</evidence>
<dbReference type="PANTHER" id="PTHR43861">
    <property type="entry name" value="TRANS-ACONITATE 2-METHYLTRANSFERASE-RELATED"/>
    <property type="match status" value="1"/>
</dbReference>
<keyword evidence="1" id="KW-1133">Transmembrane helix</keyword>
<dbReference type="GO" id="GO:0008168">
    <property type="term" value="F:methyltransferase activity"/>
    <property type="evidence" value="ECO:0007669"/>
    <property type="project" value="UniProtKB-KW"/>
</dbReference>
<gene>
    <name evidence="3" type="ORF">SAMN06265379_105215</name>
</gene>
<dbReference type="Proteomes" id="UP000319040">
    <property type="component" value="Unassembled WGS sequence"/>
</dbReference>
<dbReference type="GO" id="GO:0032259">
    <property type="term" value="P:methylation"/>
    <property type="evidence" value="ECO:0007669"/>
    <property type="project" value="UniProtKB-KW"/>
</dbReference>
<proteinExistence type="predicted"/>
<evidence type="ECO:0000313" key="4">
    <source>
        <dbReference type="Proteomes" id="UP000319040"/>
    </source>
</evidence>
<feature type="transmembrane region" description="Helical" evidence="1">
    <location>
        <begin position="235"/>
        <end position="257"/>
    </location>
</feature>
<feature type="domain" description="Methyltransferase" evidence="2">
    <location>
        <begin position="51"/>
        <end position="166"/>
    </location>
</feature>
<dbReference type="InterPro" id="IPR029063">
    <property type="entry name" value="SAM-dependent_MTases_sf"/>
</dbReference>
<dbReference type="Pfam" id="PF13847">
    <property type="entry name" value="Methyltransf_31"/>
    <property type="match status" value="1"/>
</dbReference>
<dbReference type="Gene3D" id="3.40.50.150">
    <property type="entry name" value="Vaccinia Virus protein VP39"/>
    <property type="match status" value="1"/>
</dbReference>
<dbReference type="CDD" id="cd02440">
    <property type="entry name" value="AdoMet_MTases"/>
    <property type="match status" value="1"/>
</dbReference>
<dbReference type="InterPro" id="IPR025714">
    <property type="entry name" value="Methyltranfer_dom"/>
</dbReference>
<name>A0A521DI59_SACCC</name>
<dbReference type="RefSeq" id="WP_142533662.1">
    <property type="nucleotide sequence ID" value="NZ_FXTB01000005.1"/>
</dbReference>
<reference evidence="3 4" key="1">
    <citation type="submission" date="2017-05" db="EMBL/GenBank/DDBJ databases">
        <authorList>
            <person name="Varghese N."/>
            <person name="Submissions S."/>
        </authorList>
    </citation>
    <scope>NUCLEOTIDE SEQUENCE [LARGE SCALE GENOMIC DNA]</scope>
    <source>
        <strain evidence="3 4">DSM 27040</strain>
    </source>
</reference>
<dbReference type="EMBL" id="FXTB01000005">
    <property type="protein sequence ID" value="SMO71336.1"/>
    <property type="molecule type" value="Genomic_DNA"/>
</dbReference>
<sequence length="275" mass="31692">MQYDPIKKSLGNVFNVSPWSRILFYKLLDLLLLRSWHIRKEIRAWSKKVASDIKVLDAGSGFGQYVYYLSSKNKGWDITGLDVKKEQIADCNTFFARINRRDRVRFAYADLTKMDQEEMYDLVVSVDVMEHIEDDEGVFRNIYRAMNPGGMMLISTPSDQGGSDAHHHEAEHQDGVTGFIDEHVRDGYNLQEITQKLKKAGFKDVDARYSYGRPGSISWKLSMKYPISMLNVSKVFFILLPFYYLLTFPISIVLNIWDVSGHHKKGTGLIVKAFK</sequence>
<keyword evidence="3" id="KW-0489">Methyltransferase</keyword>
<evidence type="ECO:0000259" key="2">
    <source>
        <dbReference type="Pfam" id="PF13847"/>
    </source>
</evidence>
<accession>A0A521DI59</accession>
<organism evidence="3 4">
    <name type="scientific">Saccharicrinis carchari</name>
    <dbReference type="NCBI Taxonomy" id="1168039"/>
    <lineage>
        <taxon>Bacteria</taxon>
        <taxon>Pseudomonadati</taxon>
        <taxon>Bacteroidota</taxon>
        <taxon>Bacteroidia</taxon>
        <taxon>Marinilabiliales</taxon>
        <taxon>Marinilabiliaceae</taxon>
        <taxon>Saccharicrinis</taxon>
    </lineage>
</organism>
<keyword evidence="1" id="KW-0812">Transmembrane</keyword>
<dbReference type="OrthoDB" id="1523195at2"/>
<dbReference type="AlphaFoldDB" id="A0A521DI59"/>
<keyword evidence="4" id="KW-1185">Reference proteome</keyword>
<evidence type="ECO:0000313" key="3">
    <source>
        <dbReference type="EMBL" id="SMO71336.1"/>
    </source>
</evidence>
<keyword evidence="3" id="KW-0808">Transferase</keyword>
<keyword evidence="1" id="KW-0472">Membrane</keyword>
<protein>
    <submittedName>
        <fullName evidence="3">Methyltransferase domain-containing protein</fullName>
    </submittedName>
</protein>
<dbReference type="SUPFAM" id="SSF53335">
    <property type="entry name" value="S-adenosyl-L-methionine-dependent methyltransferases"/>
    <property type="match status" value="1"/>
</dbReference>